<dbReference type="PANTHER" id="PTHR11941">
    <property type="entry name" value="ENOYL-COA HYDRATASE-RELATED"/>
    <property type="match status" value="1"/>
</dbReference>
<sequence length="79" mass="8407">MRVVIVTGAGEKAFSAGIDLKMVASGGGGAAVFSDYREGYDRLYNLKMIFTMYEELAVPVIAAINGYCLGAALEFILCC</sequence>
<evidence type="ECO:0000313" key="1">
    <source>
        <dbReference type="EMBL" id="GAH99111.1"/>
    </source>
</evidence>
<dbReference type="CDD" id="cd06558">
    <property type="entry name" value="crotonase-like"/>
    <property type="match status" value="1"/>
</dbReference>
<organism evidence="1">
    <name type="scientific">marine sediment metagenome</name>
    <dbReference type="NCBI Taxonomy" id="412755"/>
    <lineage>
        <taxon>unclassified sequences</taxon>
        <taxon>metagenomes</taxon>
        <taxon>ecological metagenomes</taxon>
    </lineage>
</organism>
<dbReference type="GO" id="GO:0003824">
    <property type="term" value="F:catalytic activity"/>
    <property type="evidence" value="ECO:0007669"/>
    <property type="project" value="UniProtKB-ARBA"/>
</dbReference>
<feature type="non-terminal residue" evidence="1">
    <location>
        <position position="79"/>
    </location>
</feature>
<name>X1JWJ3_9ZZZZ</name>
<dbReference type="SUPFAM" id="SSF52096">
    <property type="entry name" value="ClpP/crotonase"/>
    <property type="match status" value="1"/>
</dbReference>
<dbReference type="InterPro" id="IPR001753">
    <property type="entry name" value="Enoyl-CoA_hydra/iso"/>
</dbReference>
<dbReference type="PANTHER" id="PTHR11941:SF54">
    <property type="entry name" value="ENOYL-COA HYDRATASE, MITOCHONDRIAL"/>
    <property type="match status" value="1"/>
</dbReference>
<gene>
    <name evidence="1" type="ORF">S03H2_69651</name>
</gene>
<dbReference type="InterPro" id="IPR029045">
    <property type="entry name" value="ClpP/crotonase-like_dom_sf"/>
</dbReference>
<proteinExistence type="predicted"/>
<protein>
    <recommendedName>
        <fullName evidence="2">Enoyl-CoA hydratase/isomerase</fullName>
    </recommendedName>
</protein>
<dbReference type="EMBL" id="BARU01046075">
    <property type="protein sequence ID" value="GAH99111.1"/>
    <property type="molecule type" value="Genomic_DNA"/>
</dbReference>
<dbReference type="GO" id="GO:0006635">
    <property type="term" value="P:fatty acid beta-oxidation"/>
    <property type="evidence" value="ECO:0007669"/>
    <property type="project" value="TreeGrafter"/>
</dbReference>
<evidence type="ECO:0008006" key="2">
    <source>
        <dbReference type="Google" id="ProtNLM"/>
    </source>
</evidence>
<dbReference type="AlphaFoldDB" id="X1JWJ3"/>
<comment type="caution">
    <text evidence="1">The sequence shown here is derived from an EMBL/GenBank/DDBJ whole genome shotgun (WGS) entry which is preliminary data.</text>
</comment>
<dbReference type="Gene3D" id="3.90.226.10">
    <property type="entry name" value="2-enoyl-CoA Hydratase, Chain A, domain 1"/>
    <property type="match status" value="1"/>
</dbReference>
<accession>X1JWJ3</accession>
<dbReference type="Pfam" id="PF00378">
    <property type="entry name" value="ECH_1"/>
    <property type="match status" value="1"/>
</dbReference>
<reference evidence="1" key="1">
    <citation type="journal article" date="2014" name="Front. Microbiol.">
        <title>High frequency of phylogenetically diverse reductive dehalogenase-homologous genes in deep subseafloor sedimentary metagenomes.</title>
        <authorList>
            <person name="Kawai M."/>
            <person name="Futagami T."/>
            <person name="Toyoda A."/>
            <person name="Takaki Y."/>
            <person name="Nishi S."/>
            <person name="Hori S."/>
            <person name="Arai W."/>
            <person name="Tsubouchi T."/>
            <person name="Morono Y."/>
            <person name="Uchiyama I."/>
            <person name="Ito T."/>
            <person name="Fujiyama A."/>
            <person name="Inagaki F."/>
            <person name="Takami H."/>
        </authorList>
    </citation>
    <scope>NUCLEOTIDE SEQUENCE</scope>
    <source>
        <strain evidence="1">Expedition CK06-06</strain>
    </source>
</reference>